<protein>
    <submittedName>
        <fullName evidence="2">Uncharacterized protein</fullName>
    </submittedName>
</protein>
<accession>A0AAW1L4Q3</accession>
<comment type="caution">
    <text evidence="2">The sequence shown here is derived from an EMBL/GenBank/DDBJ whole genome shotgun (WGS) entry which is preliminary data.</text>
</comment>
<dbReference type="EMBL" id="JASPKY010000172">
    <property type="protein sequence ID" value="KAK9728127.1"/>
    <property type="molecule type" value="Genomic_DNA"/>
</dbReference>
<dbReference type="Proteomes" id="UP001458880">
    <property type="component" value="Unassembled WGS sequence"/>
</dbReference>
<evidence type="ECO:0000313" key="3">
    <source>
        <dbReference type="Proteomes" id="UP001458880"/>
    </source>
</evidence>
<proteinExistence type="predicted"/>
<name>A0AAW1L4Q3_POPJA</name>
<dbReference type="AlphaFoldDB" id="A0AAW1L4Q3"/>
<sequence>MTILGKPIRYKLELERNMMEQAMSFNYLGALITSDRNANQEVTQQVMTGSRKKHLENNYSKRPQKRRKESLIPTLGEFLN</sequence>
<organism evidence="2 3">
    <name type="scientific">Popillia japonica</name>
    <name type="common">Japanese beetle</name>
    <dbReference type="NCBI Taxonomy" id="7064"/>
    <lineage>
        <taxon>Eukaryota</taxon>
        <taxon>Metazoa</taxon>
        <taxon>Ecdysozoa</taxon>
        <taxon>Arthropoda</taxon>
        <taxon>Hexapoda</taxon>
        <taxon>Insecta</taxon>
        <taxon>Pterygota</taxon>
        <taxon>Neoptera</taxon>
        <taxon>Endopterygota</taxon>
        <taxon>Coleoptera</taxon>
        <taxon>Polyphaga</taxon>
        <taxon>Scarabaeiformia</taxon>
        <taxon>Scarabaeidae</taxon>
        <taxon>Rutelinae</taxon>
        <taxon>Popillia</taxon>
    </lineage>
</organism>
<reference evidence="2 3" key="1">
    <citation type="journal article" date="2024" name="BMC Genomics">
        <title>De novo assembly and annotation of Popillia japonica's genome with initial clues to its potential as an invasive pest.</title>
        <authorList>
            <person name="Cucini C."/>
            <person name="Boschi S."/>
            <person name="Funari R."/>
            <person name="Cardaioli E."/>
            <person name="Iannotti N."/>
            <person name="Marturano G."/>
            <person name="Paoli F."/>
            <person name="Bruttini M."/>
            <person name="Carapelli A."/>
            <person name="Frati F."/>
            <person name="Nardi F."/>
        </authorList>
    </citation>
    <scope>NUCLEOTIDE SEQUENCE [LARGE SCALE GENOMIC DNA]</scope>
    <source>
        <strain evidence="2">DMR45628</strain>
    </source>
</reference>
<evidence type="ECO:0000313" key="2">
    <source>
        <dbReference type="EMBL" id="KAK9728127.1"/>
    </source>
</evidence>
<feature type="region of interest" description="Disordered" evidence="1">
    <location>
        <begin position="46"/>
        <end position="80"/>
    </location>
</feature>
<keyword evidence="3" id="KW-1185">Reference proteome</keyword>
<evidence type="ECO:0000256" key="1">
    <source>
        <dbReference type="SAM" id="MobiDB-lite"/>
    </source>
</evidence>
<gene>
    <name evidence="2" type="ORF">QE152_g18184</name>
</gene>